<dbReference type="NCBIfam" id="NF040938">
    <property type="entry name" value="KDG_KDGal_kin"/>
    <property type="match status" value="1"/>
</dbReference>
<evidence type="ECO:0000259" key="6">
    <source>
        <dbReference type="Pfam" id="PF00294"/>
    </source>
</evidence>
<dbReference type="InterPro" id="IPR054939">
    <property type="entry name" value="KDG_KDGal_kin"/>
</dbReference>
<dbReference type="GO" id="GO:0005524">
    <property type="term" value="F:ATP binding"/>
    <property type="evidence" value="ECO:0007669"/>
    <property type="project" value="UniProtKB-KW"/>
</dbReference>
<dbReference type="CDD" id="cd01166">
    <property type="entry name" value="KdgK"/>
    <property type="match status" value="1"/>
</dbReference>
<dbReference type="GO" id="GO:0016301">
    <property type="term" value="F:kinase activity"/>
    <property type="evidence" value="ECO:0007669"/>
    <property type="project" value="UniProtKB-KW"/>
</dbReference>
<reference evidence="7 8" key="1">
    <citation type="submission" date="2020-02" db="EMBL/GenBank/DDBJ databases">
        <title>Comparative genome analysis reveals the metabolism and evolution of the thermophilic archaeal genus Metallosphaera.</title>
        <authorList>
            <person name="Jiang C."/>
        </authorList>
    </citation>
    <scope>NUCLEOTIDE SEQUENCE [LARGE SCALE GENOMIC DNA]</scope>
    <source>
        <strain evidence="7 8">Ric-A</strain>
    </source>
</reference>
<dbReference type="EMBL" id="CP049074">
    <property type="protein sequence ID" value="QKQ99064.1"/>
    <property type="molecule type" value="Genomic_DNA"/>
</dbReference>
<sequence length="315" mass="34865">MKTMVALGEILIELNSLSPGPLRHVTYFEKHIAGSEANYCVAFTLLGNRCVFVGRVGDDEFGRNAIEWLRGKGVDVGRVKLDPNPTGIFFIQRNYPVPDKSISIYYRKGSAGSRLSPGDLDDDLLREADVVHSTGITLAISETAREAVFEAFERAKVTSFDTNIRLKLWSPEEARETIMNLLRREPLKFLITDTDDSKVLVGESNPDEAYRLLSPYAELVVMKQGPKGATVYYEGEKYFSPGYTVKVEDVVGAGDALGGTFLSLVLSGFPPKKALDYAIASSTLNVTMRGDQEPLPTLQELDEFLREMNKVPGVR</sequence>
<keyword evidence="5" id="KW-0067">ATP-binding</keyword>
<name>A0A6N0NS96_9CREN</name>
<dbReference type="Proteomes" id="UP000509301">
    <property type="component" value="Chromosome"/>
</dbReference>
<keyword evidence="3" id="KW-0547">Nucleotide-binding</keyword>
<gene>
    <name evidence="7" type="ORF">GWK48_00440</name>
</gene>
<dbReference type="GeneID" id="55640368"/>
<dbReference type="InterPro" id="IPR011611">
    <property type="entry name" value="PfkB_dom"/>
</dbReference>
<keyword evidence="2" id="KW-0808">Transferase</keyword>
<keyword evidence="8" id="KW-1185">Reference proteome</keyword>
<dbReference type="InterPro" id="IPR029056">
    <property type="entry name" value="Ribokinase-like"/>
</dbReference>
<evidence type="ECO:0000256" key="5">
    <source>
        <dbReference type="ARBA" id="ARBA00022840"/>
    </source>
</evidence>
<dbReference type="Gene3D" id="3.40.1190.20">
    <property type="match status" value="1"/>
</dbReference>
<organism evidence="7 8">
    <name type="scientific">Metallosphaera tengchongensis</name>
    <dbReference type="NCBI Taxonomy" id="1532350"/>
    <lineage>
        <taxon>Archaea</taxon>
        <taxon>Thermoproteota</taxon>
        <taxon>Thermoprotei</taxon>
        <taxon>Sulfolobales</taxon>
        <taxon>Sulfolobaceae</taxon>
        <taxon>Metallosphaera</taxon>
    </lineage>
</organism>
<dbReference type="RefSeq" id="WP_174628592.1">
    <property type="nucleotide sequence ID" value="NZ_CP049074.1"/>
</dbReference>
<evidence type="ECO:0000256" key="2">
    <source>
        <dbReference type="ARBA" id="ARBA00022679"/>
    </source>
</evidence>
<dbReference type="PANTHER" id="PTHR43085:SF1">
    <property type="entry name" value="PSEUDOURIDINE KINASE-RELATED"/>
    <property type="match status" value="1"/>
</dbReference>
<dbReference type="Pfam" id="PF00294">
    <property type="entry name" value="PfkB"/>
    <property type="match status" value="1"/>
</dbReference>
<dbReference type="InterPro" id="IPR050306">
    <property type="entry name" value="PfkB_Carbo_kinase"/>
</dbReference>
<dbReference type="KEGG" id="mten:GWK48_00440"/>
<proteinExistence type="inferred from homology"/>
<dbReference type="PANTHER" id="PTHR43085">
    <property type="entry name" value="HEXOKINASE FAMILY MEMBER"/>
    <property type="match status" value="1"/>
</dbReference>
<keyword evidence="4 7" id="KW-0418">Kinase</keyword>
<evidence type="ECO:0000256" key="3">
    <source>
        <dbReference type="ARBA" id="ARBA00022741"/>
    </source>
</evidence>
<comment type="similarity">
    <text evidence="1">Belongs to the carbohydrate kinase PfkB family.</text>
</comment>
<dbReference type="SUPFAM" id="SSF53613">
    <property type="entry name" value="Ribokinase-like"/>
    <property type="match status" value="1"/>
</dbReference>
<feature type="domain" description="Carbohydrate kinase PfkB" evidence="6">
    <location>
        <begin position="1"/>
        <end position="297"/>
    </location>
</feature>
<evidence type="ECO:0000256" key="4">
    <source>
        <dbReference type="ARBA" id="ARBA00022777"/>
    </source>
</evidence>
<evidence type="ECO:0000256" key="1">
    <source>
        <dbReference type="ARBA" id="ARBA00010688"/>
    </source>
</evidence>
<protein>
    <submittedName>
        <fullName evidence="7">Sugar kinase</fullName>
    </submittedName>
</protein>
<dbReference type="AlphaFoldDB" id="A0A6N0NS96"/>
<dbReference type="OrthoDB" id="96179at2157"/>
<accession>A0A6N0NS96</accession>
<evidence type="ECO:0000313" key="7">
    <source>
        <dbReference type="EMBL" id="QKQ99064.1"/>
    </source>
</evidence>
<evidence type="ECO:0000313" key="8">
    <source>
        <dbReference type="Proteomes" id="UP000509301"/>
    </source>
</evidence>